<dbReference type="PANTHER" id="PTHR47861">
    <property type="entry name" value="FKBP-TYPE PEPTIDYL-PROLYL CIS-TRANS ISOMERASE SLYD"/>
    <property type="match status" value="1"/>
</dbReference>
<comment type="catalytic activity">
    <reaction evidence="1 8 9">
        <text>[protein]-peptidylproline (omega=180) = [protein]-peptidylproline (omega=0)</text>
        <dbReference type="Rhea" id="RHEA:16237"/>
        <dbReference type="Rhea" id="RHEA-COMP:10747"/>
        <dbReference type="Rhea" id="RHEA-COMP:10748"/>
        <dbReference type="ChEBI" id="CHEBI:83833"/>
        <dbReference type="ChEBI" id="CHEBI:83834"/>
        <dbReference type="EC" id="5.2.1.8"/>
    </reaction>
</comment>
<keyword evidence="5 8" id="KW-0697">Rotamase</keyword>
<name>A0A498H159_9EURY</name>
<dbReference type="PANTHER" id="PTHR47861:SF3">
    <property type="entry name" value="FKBP-TYPE PEPTIDYL-PROLYL CIS-TRANS ISOMERASE SLYD"/>
    <property type="match status" value="1"/>
</dbReference>
<comment type="caution">
    <text evidence="11">The sequence shown here is derived from an EMBL/GenBank/DDBJ whole genome shotgun (WGS) entry which is preliminary data.</text>
</comment>
<keyword evidence="6" id="KW-0143">Chaperone</keyword>
<dbReference type="RefSeq" id="WP_128694101.1">
    <property type="nucleotide sequence ID" value="NZ_LHQS01000002.1"/>
</dbReference>
<accession>A0A498H159</accession>
<gene>
    <name evidence="11" type="ORF">ABH15_09460</name>
</gene>
<keyword evidence="12" id="KW-1185">Reference proteome</keyword>
<evidence type="ECO:0000313" key="12">
    <source>
        <dbReference type="Proteomes" id="UP000290932"/>
    </source>
</evidence>
<dbReference type="GO" id="GO:0003755">
    <property type="term" value="F:peptidyl-prolyl cis-trans isomerase activity"/>
    <property type="evidence" value="ECO:0007669"/>
    <property type="project" value="UniProtKB-UniRule"/>
</dbReference>
<dbReference type="InterPro" id="IPR001179">
    <property type="entry name" value="PPIase_FKBP_dom"/>
</dbReference>
<proteinExistence type="inferred from homology"/>
<evidence type="ECO:0000256" key="3">
    <source>
        <dbReference type="ARBA" id="ARBA00006577"/>
    </source>
</evidence>
<dbReference type="Gene3D" id="3.10.50.40">
    <property type="match status" value="1"/>
</dbReference>
<evidence type="ECO:0000256" key="4">
    <source>
        <dbReference type="ARBA" id="ARBA00022490"/>
    </source>
</evidence>
<evidence type="ECO:0000259" key="10">
    <source>
        <dbReference type="PROSITE" id="PS50059"/>
    </source>
</evidence>
<keyword evidence="7 8" id="KW-0413">Isomerase</keyword>
<comment type="subcellular location">
    <subcellularLocation>
        <location evidence="2">Cytoplasm</location>
    </subcellularLocation>
</comment>
<dbReference type="GO" id="GO:0005737">
    <property type="term" value="C:cytoplasm"/>
    <property type="evidence" value="ECO:0007669"/>
    <property type="project" value="UniProtKB-SubCell"/>
</dbReference>
<dbReference type="InterPro" id="IPR046357">
    <property type="entry name" value="PPIase_dom_sf"/>
</dbReference>
<organism evidence="11 12">
    <name type="scientific">Methanoculleus taiwanensis</name>
    <dbReference type="NCBI Taxonomy" id="1550565"/>
    <lineage>
        <taxon>Archaea</taxon>
        <taxon>Methanobacteriati</taxon>
        <taxon>Methanobacteriota</taxon>
        <taxon>Stenosarchaea group</taxon>
        <taxon>Methanomicrobia</taxon>
        <taxon>Methanomicrobiales</taxon>
        <taxon>Methanomicrobiaceae</taxon>
        <taxon>Methanoculleus</taxon>
    </lineage>
</organism>
<evidence type="ECO:0000256" key="6">
    <source>
        <dbReference type="ARBA" id="ARBA00023186"/>
    </source>
</evidence>
<dbReference type="Pfam" id="PF00254">
    <property type="entry name" value="FKBP_C"/>
    <property type="match status" value="1"/>
</dbReference>
<keyword evidence="4" id="KW-0963">Cytoplasm</keyword>
<evidence type="ECO:0000256" key="2">
    <source>
        <dbReference type="ARBA" id="ARBA00004496"/>
    </source>
</evidence>
<dbReference type="SUPFAM" id="SSF54534">
    <property type="entry name" value="FKBP-like"/>
    <property type="match status" value="1"/>
</dbReference>
<evidence type="ECO:0000256" key="9">
    <source>
        <dbReference type="RuleBase" id="RU003915"/>
    </source>
</evidence>
<comment type="similarity">
    <text evidence="3 9">Belongs to the FKBP-type PPIase family.</text>
</comment>
<dbReference type="GO" id="GO:0042026">
    <property type="term" value="P:protein refolding"/>
    <property type="evidence" value="ECO:0007669"/>
    <property type="project" value="UniProtKB-ARBA"/>
</dbReference>
<evidence type="ECO:0000256" key="8">
    <source>
        <dbReference type="PROSITE-ProRule" id="PRU00277"/>
    </source>
</evidence>
<protein>
    <recommendedName>
        <fullName evidence="9">Peptidyl-prolyl cis-trans isomerase</fullName>
        <ecNumber evidence="9">5.2.1.8</ecNumber>
    </recommendedName>
</protein>
<reference evidence="11 12" key="1">
    <citation type="journal article" date="2015" name="Int. J. Syst. Evol. Microbiol.">
        <title>Methanoculleus taiwanensis sp. nov., a methanogen isolated from deep marine sediment at the deformation front area near Taiwan.</title>
        <authorList>
            <person name="Weng C.Y."/>
            <person name="Chen S.C."/>
            <person name="Lai M.C."/>
            <person name="Wu S.Y."/>
            <person name="Lin S."/>
            <person name="Yang T.F."/>
            <person name="Chen P.C."/>
        </authorList>
    </citation>
    <scope>NUCLEOTIDE SEQUENCE [LARGE SCALE GENOMIC DNA]</scope>
    <source>
        <strain evidence="11 12">CYW4</strain>
    </source>
</reference>
<sequence>MAPVTDGDTLLLHFTSTRPDGEVFEDTRPGEPVRVTLGAKQINPLFEEALIGREPGETVAVVLPPEKAYGKFRRKLVVTIKRKKLKLDREPVPGEFITVEVLGKPCRVTVLEVDEKSITVDGNHPLAGETITYAITVEAILPRPG</sequence>
<dbReference type="EC" id="5.2.1.8" evidence="9"/>
<evidence type="ECO:0000313" key="11">
    <source>
        <dbReference type="EMBL" id="RXE56328.1"/>
    </source>
</evidence>
<evidence type="ECO:0000256" key="7">
    <source>
        <dbReference type="ARBA" id="ARBA00023235"/>
    </source>
</evidence>
<evidence type="ECO:0000256" key="5">
    <source>
        <dbReference type="ARBA" id="ARBA00023110"/>
    </source>
</evidence>
<dbReference type="PROSITE" id="PS50059">
    <property type="entry name" value="FKBP_PPIASE"/>
    <property type="match status" value="1"/>
</dbReference>
<dbReference type="Proteomes" id="UP000290932">
    <property type="component" value="Unassembled WGS sequence"/>
</dbReference>
<dbReference type="AlphaFoldDB" id="A0A498H159"/>
<evidence type="ECO:0000256" key="1">
    <source>
        <dbReference type="ARBA" id="ARBA00000971"/>
    </source>
</evidence>
<dbReference type="EMBL" id="LHQS01000002">
    <property type="protein sequence ID" value="RXE56328.1"/>
    <property type="molecule type" value="Genomic_DNA"/>
</dbReference>
<dbReference type="OrthoDB" id="8615at2157"/>
<feature type="domain" description="PPIase FKBP-type" evidence="10">
    <location>
        <begin position="7"/>
        <end position="70"/>
    </location>
</feature>